<protein>
    <recommendedName>
        <fullName evidence="2">TfoX C-terminal domain-containing protein</fullName>
    </recommendedName>
</protein>
<keyword evidence="4" id="KW-1185">Reference proteome</keyword>
<organism evidence="3 4">
    <name type="scientific">Xanthomonas sacchari</name>
    <dbReference type="NCBI Taxonomy" id="56458"/>
    <lineage>
        <taxon>Bacteria</taxon>
        <taxon>Pseudomonadati</taxon>
        <taxon>Pseudomonadota</taxon>
        <taxon>Gammaproteobacteria</taxon>
        <taxon>Lysobacterales</taxon>
        <taxon>Lysobacteraceae</taxon>
        <taxon>Xanthomonas</taxon>
    </lineage>
</organism>
<dbReference type="Gene3D" id="1.10.150.20">
    <property type="entry name" value="5' to 3' exonuclease, C-terminal subdomain"/>
    <property type="match status" value="1"/>
</dbReference>
<dbReference type="PANTHER" id="PTHR36121:SF1">
    <property type="entry name" value="PROTEIN SXY"/>
    <property type="match status" value="1"/>
</dbReference>
<proteinExistence type="predicted"/>
<dbReference type="InterPro" id="IPR047525">
    <property type="entry name" value="TfoX-like"/>
</dbReference>
<dbReference type="Pfam" id="PF04994">
    <property type="entry name" value="TfoX_C"/>
    <property type="match status" value="1"/>
</dbReference>
<name>A0ABT3DW05_9XANT</name>
<feature type="region of interest" description="Disordered" evidence="1">
    <location>
        <begin position="95"/>
        <end position="142"/>
    </location>
</feature>
<accession>A0ABT3DW05</accession>
<evidence type="ECO:0000313" key="4">
    <source>
        <dbReference type="Proteomes" id="UP001320843"/>
    </source>
</evidence>
<dbReference type="Proteomes" id="UP001320843">
    <property type="component" value="Unassembled WGS sequence"/>
</dbReference>
<reference evidence="3 4" key="1">
    <citation type="submission" date="2022-06" db="EMBL/GenBank/DDBJ databases">
        <title>Dynamics of rice microbiomes reveals core vertical transmitted seed endophytes.</title>
        <authorList>
            <person name="Liao K."/>
            <person name="Zhang X."/>
        </authorList>
    </citation>
    <scope>NUCLEOTIDE SEQUENCE [LARGE SCALE GENOMIC DNA]</scope>
    <source>
        <strain evidence="3 4">YT10-10-1</strain>
    </source>
</reference>
<evidence type="ECO:0000256" key="1">
    <source>
        <dbReference type="SAM" id="MobiDB-lite"/>
    </source>
</evidence>
<comment type="caution">
    <text evidence="3">The sequence shown here is derived from an EMBL/GenBank/DDBJ whole genome shotgun (WGS) entry which is preliminary data.</text>
</comment>
<evidence type="ECO:0000259" key="2">
    <source>
        <dbReference type="Pfam" id="PF04994"/>
    </source>
</evidence>
<dbReference type="PANTHER" id="PTHR36121">
    <property type="entry name" value="PROTEIN SXY"/>
    <property type="match status" value="1"/>
</dbReference>
<dbReference type="InterPro" id="IPR007077">
    <property type="entry name" value="TfoX_C"/>
</dbReference>
<dbReference type="RefSeq" id="WP_267082052.1">
    <property type="nucleotide sequence ID" value="NZ_CP099530.1"/>
</dbReference>
<dbReference type="EMBL" id="JANFWR010000012">
    <property type="protein sequence ID" value="MCW0399531.1"/>
    <property type="molecule type" value="Genomic_DNA"/>
</dbReference>
<feature type="compositionally biased region" description="Basic and acidic residues" evidence="1">
    <location>
        <begin position="121"/>
        <end position="142"/>
    </location>
</feature>
<evidence type="ECO:0000313" key="3">
    <source>
        <dbReference type="EMBL" id="MCW0399531.1"/>
    </source>
</evidence>
<sequence>MSTTKLRNIGPKSAAWLRQVGVRTQQDLEAAGAVGAFVKVKRAGFKPSLNLLYSLEGALSGCHWQELSEARRAQLLGELEIATAALPAQRGLPVAGPVATTHFDRDDTRDDDAADGAYAQDTHDTPMGDRHGDDDGHGTHAD</sequence>
<feature type="domain" description="TfoX C-terminal" evidence="2">
    <location>
        <begin position="5"/>
        <end position="78"/>
    </location>
</feature>
<gene>
    <name evidence="3" type="ORF">NB700_002087</name>
</gene>